<dbReference type="EMBL" id="LAZR01060103">
    <property type="protein sequence ID" value="KKK66384.1"/>
    <property type="molecule type" value="Genomic_DNA"/>
</dbReference>
<dbReference type="GO" id="GO:1904047">
    <property type="term" value="F:S-adenosyl-L-methionine binding"/>
    <property type="evidence" value="ECO:0007669"/>
    <property type="project" value="TreeGrafter"/>
</dbReference>
<organism evidence="5">
    <name type="scientific">marine sediment metagenome</name>
    <dbReference type="NCBI Taxonomy" id="412755"/>
    <lineage>
        <taxon>unclassified sequences</taxon>
        <taxon>metagenomes</taxon>
        <taxon>ecological metagenomes</taxon>
    </lineage>
</organism>
<keyword evidence="2" id="KW-0808">Transferase</keyword>
<dbReference type="PANTHER" id="PTHR30481:SF4">
    <property type="entry name" value="SITE-SPECIFIC DNA-METHYLTRANSFERASE (ADENINE-SPECIFIC)"/>
    <property type="match status" value="1"/>
</dbReference>
<dbReference type="PRINTS" id="PR00505">
    <property type="entry name" value="D12N6MTFRASE"/>
</dbReference>
<reference evidence="5" key="1">
    <citation type="journal article" date="2015" name="Nature">
        <title>Complex archaea that bridge the gap between prokaryotes and eukaryotes.</title>
        <authorList>
            <person name="Spang A."/>
            <person name="Saw J.H."/>
            <person name="Jorgensen S.L."/>
            <person name="Zaremba-Niedzwiedzka K."/>
            <person name="Martijn J."/>
            <person name="Lind A.E."/>
            <person name="van Eijk R."/>
            <person name="Schleper C."/>
            <person name="Guy L."/>
            <person name="Ettema T.J."/>
        </authorList>
    </citation>
    <scope>NUCLEOTIDE SEQUENCE</scope>
</reference>
<dbReference type="InterPro" id="IPR012327">
    <property type="entry name" value="MeTrfase_D12"/>
</dbReference>
<accession>A0A0F8ZJ08</accession>
<dbReference type="GO" id="GO:0009007">
    <property type="term" value="F:site-specific DNA-methyltransferase (adenine-specific) activity"/>
    <property type="evidence" value="ECO:0007669"/>
    <property type="project" value="UniProtKB-EC"/>
</dbReference>
<dbReference type="InterPro" id="IPR012263">
    <property type="entry name" value="M_m6A_EcoRV"/>
</dbReference>
<dbReference type="Pfam" id="PF02086">
    <property type="entry name" value="MethyltransfD12"/>
    <property type="match status" value="1"/>
</dbReference>
<evidence type="ECO:0000256" key="3">
    <source>
        <dbReference type="ARBA" id="ARBA00022691"/>
    </source>
</evidence>
<feature type="region of interest" description="Disordered" evidence="4">
    <location>
        <begin position="265"/>
        <end position="284"/>
    </location>
</feature>
<evidence type="ECO:0000256" key="4">
    <source>
        <dbReference type="SAM" id="MobiDB-lite"/>
    </source>
</evidence>
<keyword evidence="3" id="KW-0949">S-adenosyl-L-methionine</keyword>
<gene>
    <name evidence="5" type="ORF">LCGC14_2964620</name>
</gene>
<evidence type="ECO:0000256" key="2">
    <source>
        <dbReference type="ARBA" id="ARBA00022679"/>
    </source>
</evidence>
<keyword evidence="1" id="KW-0489">Methyltransferase</keyword>
<protein>
    <submittedName>
        <fullName evidence="5">Uncharacterized protein</fullName>
    </submittedName>
</protein>
<evidence type="ECO:0000256" key="1">
    <source>
        <dbReference type="ARBA" id="ARBA00022603"/>
    </source>
</evidence>
<dbReference type="Gene3D" id="3.40.50.150">
    <property type="entry name" value="Vaccinia Virus protein VP39"/>
    <property type="match status" value="2"/>
</dbReference>
<feature type="compositionally biased region" description="Polar residues" evidence="4">
    <location>
        <begin position="274"/>
        <end position="284"/>
    </location>
</feature>
<proteinExistence type="predicted"/>
<dbReference type="GO" id="GO:0009307">
    <property type="term" value="P:DNA restriction-modification system"/>
    <property type="evidence" value="ECO:0007669"/>
    <property type="project" value="InterPro"/>
</dbReference>
<dbReference type="PIRSF" id="PIRSF000398">
    <property type="entry name" value="M_m6A_EcoRV"/>
    <property type="match status" value="1"/>
</dbReference>
<dbReference type="GO" id="GO:0043565">
    <property type="term" value="F:sequence-specific DNA binding"/>
    <property type="evidence" value="ECO:0007669"/>
    <property type="project" value="TreeGrafter"/>
</dbReference>
<dbReference type="PANTHER" id="PTHR30481">
    <property type="entry name" value="DNA ADENINE METHYLASE"/>
    <property type="match status" value="1"/>
</dbReference>
<evidence type="ECO:0000313" key="5">
    <source>
        <dbReference type="EMBL" id="KKK66384.1"/>
    </source>
</evidence>
<dbReference type="GO" id="GO:0006298">
    <property type="term" value="P:mismatch repair"/>
    <property type="evidence" value="ECO:0007669"/>
    <property type="project" value="TreeGrafter"/>
</dbReference>
<comment type="caution">
    <text evidence="5">The sequence shown here is derived from an EMBL/GenBank/DDBJ whole genome shotgun (WGS) entry which is preliminary data.</text>
</comment>
<sequence length="284" mass="33089">MKPTRPVLRYFGSKWRLAKWIVNHFPPHTCYVEPFCGSASVFFRKTPAEFEIINDVDGEVINFFHVLRDRSDELIRAILATPYSRAEFDESWTPVGDPLERARRYYVQAWQGWSGFGSAWHYQKSHHGGKSVINDWNAVEHLPAIIWRLKQAQIENADAMDIIERYDQPTTLFYLDPPYLSQTRSKRWRHGGYRHEYDEDCHLQLLARLQEIRGMAIISGYPSELYEDQLAHWRRAETKARTTNAANLATEVIWLSPSVGKRGQPLLMPRLESRGNSQDETPQG</sequence>
<dbReference type="SUPFAM" id="SSF53335">
    <property type="entry name" value="S-adenosyl-L-methionine-dependent methyltransferases"/>
    <property type="match status" value="1"/>
</dbReference>
<dbReference type="AlphaFoldDB" id="A0A0F8ZJ08"/>
<name>A0A0F8ZJ08_9ZZZZ</name>
<dbReference type="GO" id="GO:0032259">
    <property type="term" value="P:methylation"/>
    <property type="evidence" value="ECO:0007669"/>
    <property type="project" value="UniProtKB-KW"/>
</dbReference>
<dbReference type="InterPro" id="IPR029063">
    <property type="entry name" value="SAM-dependent_MTases_sf"/>
</dbReference>